<keyword evidence="8" id="KW-1185">Reference proteome</keyword>
<reference evidence="7 8" key="1">
    <citation type="submission" date="2018-02" db="EMBL/GenBank/DDBJ databases">
        <title>Genomic Encyclopedia of Archaeal and Bacterial Type Strains, Phase II (KMG-II): from individual species to whole genera.</title>
        <authorList>
            <person name="Goeker M."/>
        </authorList>
    </citation>
    <scope>NUCLEOTIDE SEQUENCE [LARGE SCALE GENOMIC DNA]</scope>
    <source>
        <strain evidence="7 8">DSM 18921</strain>
    </source>
</reference>
<dbReference type="OrthoDB" id="9812084at2"/>
<dbReference type="Pfam" id="PF01810">
    <property type="entry name" value="LysE"/>
    <property type="match status" value="1"/>
</dbReference>
<keyword evidence="5 6" id="KW-0472">Membrane</keyword>
<keyword evidence="2" id="KW-1003">Cell membrane</keyword>
<accession>A0A2S8S8K8</accession>
<dbReference type="GO" id="GO:0015171">
    <property type="term" value="F:amino acid transmembrane transporter activity"/>
    <property type="evidence" value="ECO:0007669"/>
    <property type="project" value="TreeGrafter"/>
</dbReference>
<dbReference type="GO" id="GO:0033228">
    <property type="term" value="P:cysteine export across plasma membrane"/>
    <property type="evidence" value="ECO:0007669"/>
    <property type="project" value="TreeGrafter"/>
</dbReference>
<evidence type="ECO:0000256" key="5">
    <source>
        <dbReference type="ARBA" id="ARBA00023136"/>
    </source>
</evidence>
<dbReference type="InterPro" id="IPR001123">
    <property type="entry name" value="LeuE-type"/>
</dbReference>
<dbReference type="AlphaFoldDB" id="A0A2S8S8K8"/>
<dbReference type="Proteomes" id="UP000238338">
    <property type="component" value="Unassembled WGS sequence"/>
</dbReference>
<gene>
    <name evidence="7" type="ORF">LX70_02014</name>
</gene>
<evidence type="ECO:0000256" key="6">
    <source>
        <dbReference type="SAM" id="Phobius"/>
    </source>
</evidence>
<evidence type="ECO:0000256" key="3">
    <source>
        <dbReference type="ARBA" id="ARBA00022692"/>
    </source>
</evidence>
<proteinExistence type="predicted"/>
<evidence type="ECO:0000256" key="2">
    <source>
        <dbReference type="ARBA" id="ARBA00022475"/>
    </source>
</evidence>
<keyword evidence="3 6" id="KW-0812">Transmembrane</keyword>
<evidence type="ECO:0000313" key="8">
    <source>
        <dbReference type="Proteomes" id="UP000238338"/>
    </source>
</evidence>
<name>A0A2S8S8K8_9RHOB</name>
<dbReference type="RefSeq" id="WP_105514716.1">
    <property type="nucleotide sequence ID" value="NZ_PVEP01000003.1"/>
</dbReference>
<feature type="transmembrane region" description="Helical" evidence="6">
    <location>
        <begin position="43"/>
        <end position="62"/>
    </location>
</feature>
<keyword evidence="4 6" id="KW-1133">Transmembrane helix</keyword>
<feature type="transmembrane region" description="Helical" evidence="6">
    <location>
        <begin position="74"/>
        <end position="91"/>
    </location>
</feature>
<sequence>MPADLIPALIALAIATLFTPGPNNAMLAASGARFGFWPTAPHFFGVATGFPLMMLSVGLLLGGLFQTSAWLAEGLRWGGAALLVWIAWKIARSGAVGRANGADRPMRYLSAVAFQWVNPKAWSMAIAATSQFILPASPVVTATVVAGTFLGFGILSAMTWTYAGQAIARWLTTPARLRAFNLTMAGLILLSVAALVMH</sequence>
<dbReference type="EMBL" id="PVEP01000003">
    <property type="protein sequence ID" value="PQV57155.1"/>
    <property type="molecule type" value="Genomic_DNA"/>
</dbReference>
<protein>
    <submittedName>
        <fullName evidence="7">Threonine/homoserine/homoserine lactone efflux protein</fullName>
    </submittedName>
</protein>
<organism evidence="7 8">
    <name type="scientific">Albidovulum denitrificans</name>
    <dbReference type="NCBI Taxonomy" id="404881"/>
    <lineage>
        <taxon>Bacteria</taxon>
        <taxon>Pseudomonadati</taxon>
        <taxon>Pseudomonadota</taxon>
        <taxon>Alphaproteobacteria</taxon>
        <taxon>Rhodobacterales</taxon>
        <taxon>Paracoccaceae</taxon>
        <taxon>Albidovulum</taxon>
    </lineage>
</organism>
<evidence type="ECO:0000256" key="4">
    <source>
        <dbReference type="ARBA" id="ARBA00022989"/>
    </source>
</evidence>
<evidence type="ECO:0000256" key="1">
    <source>
        <dbReference type="ARBA" id="ARBA00004651"/>
    </source>
</evidence>
<feature type="transmembrane region" description="Helical" evidence="6">
    <location>
        <begin position="179"/>
        <end position="197"/>
    </location>
</feature>
<comment type="caution">
    <text evidence="7">The sequence shown here is derived from an EMBL/GenBank/DDBJ whole genome shotgun (WGS) entry which is preliminary data.</text>
</comment>
<feature type="transmembrane region" description="Helical" evidence="6">
    <location>
        <begin position="132"/>
        <end position="158"/>
    </location>
</feature>
<comment type="subcellular location">
    <subcellularLocation>
        <location evidence="1">Cell membrane</location>
        <topology evidence="1">Multi-pass membrane protein</topology>
    </subcellularLocation>
</comment>
<dbReference type="PANTHER" id="PTHR30086">
    <property type="entry name" value="ARGININE EXPORTER PROTEIN ARGO"/>
    <property type="match status" value="1"/>
</dbReference>
<dbReference type="PANTHER" id="PTHR30086:SF20">
    <property type="entry name" value="ARGININE EXPORTER PROTEIN ARGO-RELATED"/>
    <property type="match status" value="1"/>
</dbReference>
<dbReference type="GO" id="GO:0005886">
    <property type="term" value="C:plasma membrane"/>
    <property type="evidence" value="ECO:0007669"/>
    <property type="project" value="UniProtKB-SubCell"/>
</dbReference>
<evidence type="ECO:0000313" key="7">
    <source>
        <dbReference type="EMBL" id="PQV57155.1"/>
    </source>
</evidence>